<proteinExistence type="predicted"/>
<protein>
    <submittedName>
        <fullName evidence="1">Uncharacterized protein</fullName>
    </submittedName>
</protein>
<evidence type="ECO:0000313" key="1">
    <source>
        <dbReference type="EMBL" id="EYF00963.1"/>
    </source>
</evidence>
<accession>A0A017SVE8</accession>
<dbReference type="Proteomes" id="UP000019678">
    <property type="component" value="Unassembled WGS sequence"/>
</dbReference>
<dbReference type="EMBL" id="ASRX01000093">
    <property type="protein sequence ID" value="EYF00963.1"/>
    <property type="molecule type" value="Genomic_DNA"/>
</dbReference>
<comment type="caution">
    <text evidence="1">The sequence shown here is derived from an EMBL/GenBank/DDBJ whole genome shotgun (WGS) entry which is preliminary data.</text>
</comment>
<name>A0A017SVE8_9BACT</name>
<dbReference type="STRING" id="1192034.CAP_8831"/>
<sequence length="346" mass="37536">MFVFMIAGGVAFFVASAPPSRSGTAGLPVSGVSRDKILAITLRESQDQLSRLTGIKVGANHKMVVPIADSRVESATFTWDPAHPEHVQSVSLSVRSINTQRATIERRLPEVLGPRYKAPAYLWEGCSLHFTPEGAFLSLTTEVDRFIYGANPFWREQAEALWAVSKAVLFDQPLADAQFVRDYLGIGSPLQRLASLDLQADVDRSGAAVKATYPGAVPMLHINLKYKAGIDHPWFGTLTLSWANKKASLMEEASLGPPPGVQTFANQAAIVACVNGLLGNPFHASEGDHLRGGGKSYSWRPKSGGEVRINDYFVSIVARSSFTSPMPRDQFSHVVRGLDACGRTAR</sequence>
<dbReference type="AlphaFoldDB" id="A0A017SVE8"/>
<organism evidence="1 2">
    <name type="scientific">Chondromyces apiculatus DSM 436</name>
    <dbReference type="NCBI Taxonomy" id="1192034"/>
    <lineage>
        <taxon>Bacteria</taxon>
        <taxon>Pseudomonadati</taxon>
        <taxon>Myxococcota</taxon>
        <taxon>Polyangia</taxon>
        <taxon>Polyangiales</taxon>
        <taxon>Polyangiaceae</taxon>
        <taxon>Chondromyces</taxon>
    </lineage>
</organism>
<keyword evidence="2" id="KW-1185">Reference proteome</keyword>
<reference evidence="1 2" key="1">
    <citation type="submission" date="2013-05" db="EMBL/GenBank/DDBJ databases">
        <title>Genome assembly of Chondromyces apiculatus DSM 436.</title>
        <authorList>
            <person name="Sharma G."/>
            <person name="Khatri I."/>
            <person name="Kaur C."/>
            <person name="Mayilraj S."/>
            <person name="Subramanian S."/>
        </authorList>
    </citation>
    <scope>NUCLEOTIDE SEQUENCE [LARGE SCALE GENOMIC DNA]</scope>
    <source>
        <strain evidence="1 2">DSM 436</strain>
    </source>
</reference>
<evidence type="ECO:0000313" key="2">
    <source>
        <dbReference type="Proteomes" id="UP000019678"/>
    </source>
</evidence>
<gene>
    <name evidence="1" type="ORF">CAP_8831</name>
</gene>